<dbReference type="Pfam" id="PF07645">
    <property type="entry name" value="EGF_CA"/>
    <property type="match status" value="2"/>
</dbReference>
<organism evidence="12 13">
    <name type="scientific">Ridgeia piscesae</name>
    <name type="common">Tubeworm</name>
    <dbReference type="NCBI Taxonomy" id="27915"/>
    <lineage>
        <taxon>Eukaryota</taxon>
        <taxon>Metazoa</taxon>
        <taxon>Spiralia</taxon>
        <taxon>Lophotrochozoa</taxon>
        <taxon>Annelida</taxon>
        <taxon>Polychaeta</taxon>
        <taxon>Sedentaria</taxon>
        <taxon>Canalipalpata</taxon>
        <taxon>Sabellida</taxon>
        <taxon>Siboglinidae</taxon>
        <taxon>Ridgeia</taxon>
    </lineage>
</organism>
<dbReference type="PROSITE" id="PS00010">
    <property type="entry name" value="ASX_HYDROXYL"/>
    <property type="match status" value="2"/>
</dbReference>
<dbReference type="PROSITE" id="PS00022">
    <property type="entry name" value="EGF_1"/>
    <property type="match status" value="1"/>
</dbReference>
<dbReference type="GO" id="GO:0016020">
    <property type="term" value="C:membrane"/>
    <property type="evidence" value="ECO:0007669"/>
    <property type="project" value="UniProtKB-SubCell"/>
</dbReference>
<dbReference type="InterPro" id="IPR009030">
    <property type="entry name" value="Growth_fac_rcpt_cys_sf"/>
</dbReference>
<comment type="subcellular location">
    <subcellularLocation>
        <location evidence="1">Membrane</location>
    </subcellularLocation>
</comment>
<dbReference type="SUPFAM" id="SSF57196">
    <property type="entry name" value="EGF/Laminin"/>
    <property type="match status" value="1"/>
</dbReference>
<dbReference type="Pfam" id="PF17963">
    <property type="entry name" value="Big_9"/>
    <property type="match status" value="1"/>
</dbReference>
<evidence type="ECO:0000256" key="3">
    <source>
        <dbReference type="ARBA" id="ARBA00022692"/>
    </source>
</evidence>
<keyword evidence="8" id="KW-1015">Disulfide bond</keyword>
<dbReference type="InterPro" id="IPR001846">
    <property type="entry name" value="VWF_type-D"/>
</dbReference>
<dbReference type="PROSITE" id="PS50026">
    <property type="entry name" value="EGF_3"/>
    <property type="match status" value="2"/>
</dbReference>
<dbReference type="FunFam" id="2.10.25.10:FF:000038">
    <property type="entry name" value="Fibrillin 2"/>
    <property type="match status" value="2"/>
</dbReference>
<evidence type="ECO:0000313" key="12">
    <source>
        <dbReference type="EMBL" id="KAK2178081.1"/>
    </source>
</evidence>
<dbReference type="InterPro" id="IPR013783">
    <property type="entry name" value="Ig-like_fold"/>
</dbReference>
<dbReference type="SUPFAM" id="SSF57184">
    <property type="entry name" value="Growth factor receptor domain"/>
    <property type="match status" value="2"/>
</dbReference>
<dbReference type="CDD" id="cd00054">
    <property type="entry name" value="EGF_CA"/>
    <property type="match status" value="1"/>
</dbReference>
<dbReference type="SMART" id="SM00179">
    <property type="entry name" value="EGF_CA"/>
    <property type="match status" value="5"/>
</dbReference>
<dbReference type="Gene3D" id="2.10.25.10">
    <property type="entry name" value="Laminin"/>
    <property type="match status" value="6"/>
</dbReference>
<keyword evidence="4" id="KW-0732">Signal</keyword>
<dbReference type="Pfam" id="PF12662">
    <property type="entry name" value="cEGF"/>
    <property type="match status" value="1"/>
</dbReference>
<dbReference type="Gene3D" id="2.60.40.10">
    <property type="entry name" value="Immunoglobulins"/>
    <property type="match status" value="1"/>
</dbReference>
<evidence type="ECO:0000256" key="6">
    <source>
        <dbReference type="ARBA" id="ARBA00022989"/>
    </source>
</evidence>
<keyword evidence="13" id="KW-1185">Reference proteome</keyword>
<evidence type="ECO:0000256" key="1">
    <source>
        <dbReference type="ARBA" id="ARBA00004370"/>
    </source>
</evidence>
<feature type="domain" description="EGF-like" evidence="10">
    <location>
        <begin position="370"/>
        <end position="410"/>
    </location>
</feature>
<dbReference type="AlphaFoldDB" id="A0AAD9KV93"/>
<evidence type="ECO:0000256" key="5">
    <source>
        <dbReference type="ARBA" id="ARBA00022737"/>
    </source>
</evidence>
<dbReference type="InterPro" id="IPR001881">
    <property type="entry name" value="EGF-like_Ca-bd_dom"/>
</dbReference>
<proteinExistence type="predicted"/>
<dbReference type="PANTHER" id="PTHR24034:SF89">
    <property type="entry name" value="COMPLEMENT COMPONENT C1Q RECEPTOR"/>
    <property type="match status" value="1"/>
</dbReference>
<dbReference type="InterPro" id="IPR049883">
    <property type="entry name" value="NOTCH1_EGF-like"/>
</dbReference>
<evidence type="ECO:0000256" key="4">
    <source>
        <dbReference type="ARBA" id="ARBA00022729"/>
    </source>
</evidence>
<feature type="domain" description="EGF-like" evidence="10">
    <location>
        <begin position="535"/>
        <end position="575"/>
    </location>
</feature>
<dbReference type="GO" id="GO:0005509">
    <property type="term" value="F:calcium ion binding"/>
    <property type="evidence" value="ECO:0007669"/>
    <property type="project" value="InterPro"/>
</dbReference>
<dbReference type="InterPro" id="IPR000742">
    <property type="entry name" value="EGF"/>
</dbReference>
<dbReference type="InterPro" id="IPR018097">
    <property type="entry name" value="EGF_Ca-bd_CS"/>
</dbReference>
<evidence type="ECO:0000256" key="7">
    <source>
        <dbReference type="ARBA" id="ARBA00023136"/>
    </source>
</evidence>
<dbReference type="InterPro" id="IPR000152">
    <property type="entry name" value="EGF-type_Asp/Asn_hydroxyl_site"/>
</dbReference>
<dbReference type="SMART" id="SM00181">
    <property type="entry name" value="EGF"/>
    <property type="match status" value="8"/>
</dbReference>
<dbReference type="EMBL" id="JAODUO010000563">
    <property type="protein sequence ID" value="KAK2178081.1"/>
    <property type="molecule type" value="Genomic_DNA"/>
</dbReference>
<evidence type="ECO:0000259" key="11">
    <source>
        <dbReference type="PROSITE" id="PS51233"/>
    </source>
</evidence>
<dbReference type="PROSITE" id="PS01186">
    <property type="entry name" value="EGF_2"/>
    <property type="match status" value="5"/>
</dbReference>
<evidence type="ECO:0000256" key="2">
    <source>
        <dbReference type="ARBA" id="ARBA00022536"/>
    </source>
</evidence>
<dbReference type="Proteomes" id="UP001209878">
    <property type="component" value="Unassembled WGS sequence"/>
</dbReference>
<evidence type="ECO:0000259" key="10">
    <source>
        <dbReference type="PROSITE" id="PS50026"/>
    </source>
</evidence>
<evidence type="ECO:0000256" key="9">
    <source>
        <dbReference type="PROSITE-ProRule" id="PRU00076"/>
    </source>
</evidence>
<keyword evidence="7" id="KW-0472">Membrane</keyword>
<dbReference type="PROSITE" id="PS01187">
    <property type="entry name" value="EGF_CA"/>
    <property type="match status" value="1"/>
</dbReference>
<gene>
    <name evidence="12" type="ORF">NP493_563g01009</name>
</gene>
<sequence>MTIGLKAGQLDITVGAPDNFRNHTKGLMGAFNGDPTDDLLPPGENAVALSNTSSEWAIYYDFGEKWRINTIDSLFYNAPGESYSMFAHTKFKPLFFEELLKDKTISMTLVKNTCGDNKECIFDLVVTGKQDVAASTLETNSKNVESATTLANASPNITVSTVFNVTVGQDNALTVNTSDPNGDMVTVNLTSHLPEGASFIRGVYTWKPANMEPMNISFSASDGKGGVAAADVSINLCNCSGHGECLFDLLADGYELKQTFRIVQCNCFTGWEGDYCELDLDGCQDNPCTAGTNCTDVTPAEQVASGKSYNCSACPDGTEDNEGTCLPINECDPNNPRHDCEQICIDKLDSFECTCKDGYRLTENNRNCTDIDECEEMTSDCQQKCANTNGSFTCSCVEGYELNIDNKTCTIVAEMEEGCNLLNCSHGCKATACFCWAGYNLTDDGMSCQDIDECLEKTAGCDHICTNFDGGFNCSCTDGFQLMNDKKICKPCPSGTWGKGCLRDCSCRDSDTECNATTGCAECPAGFEGADCQEDIDECTENNPCGDNANCINTVGTFKCVCSAGFTQYNATTCHGMKQQ</sequence>
<comment type="caution">
    <text evidence="9">Lacks conserved residue(s) required for the propagation of feature annotation.</text>
</comment>
<name>A0AAD9KV93_RIDPI</name>
<keyword evidence="2 9" id="KW-0245">EGF-like domain</keyword>
<reference evidence="12" key="1">
    <citation type="journal article" date="2023" name="Mol. Biol. Evol.">
        <title>Third-Generation Sequencing Reveals the Adaptive Role of the Epigenome in Three Deep-Sea Polychaetes.</title>
        <authorList>
            <person name="Perez M."/>
            <person name="Aroh O."/>
            <person name="Sun Y."/>
            <person name="Lan Y."/>
            <person name="Juniper S.K."/>
            <person name="Young C.R."/>
            <person name="Angers B."/>
            <person name="Qian P.Y."/>
        </authorList>
    </citation>
    <scope>NUCLEOTIDE SEQUENCE</scope>
    <source>
        <strain evidence="12">R07B-5</strain>
    </source>
</reference>
<dbReference type="Pfam" id="PF23263">
    <property type="entry name" value="C8-3_MUC4"/>
    <property type="match status" value="1"/>
</dbReference>
<dbReference type="PANTHER" id="PTHR24034">
    <property type="entry name" value="EGF-LIKE DOMAIN-CONTAINING PROTEIN"/>
    <property type="match status" value="1"/>
</dbReference>
<feature type="domain" description="VWFD" evidence="11">
    <location>
        <begin position="1"/>
        <end position="74"/>
    </location>
</feature>
<evidence type="ECO:0000256" key="8">
    <source>
        <dbReference type="ARBA" id="ARBA00023157"/>
    </source>
</evidence>
<dbReference type="InterPro" id="IPR050751">
    <property type="entry name" value="ECM_structural_protein"/>
</dbReference>
<evidence type="ECO:0000313" key="13">
    <source>
        <dbReference type="Proteomes" id="UP001209878"/>
    </source>
</evidence>
<keyword evidence="5" id="KW-0677">Repeat</keyword>
<dbReference type="InterPro" id="IPR026823">
    <property type="entry name" value="cEGF"/>
</dbReference>
<keyword evidence="3" id="KW-0812">Transmembrane</keyword>
<dbReference type="InterPro" id="IPR056619">
    <property type="entry name" value="C8-3_MUC4"/>
</dbReference>
<protein>
    <submittedName>
        <fullName evidence="12">Uncharacterized protein</fullName>
    </submittedName>
</protein>
<accession>A0AAD9KV93</accession>
<keyword evidence="6" id="KW-1133">Transmembrane helix</keyword>
<comment type="caution">
    <text evidence="12">The sequence shown here is derived from an EMBL/GenBank/DDBJ whole genome shotgun (WGS) entry which is preliminary data.</text>
</comment>
<dbReference type="FunFam" id="2.10.25.10:FF:000240">
    <property type="entry name" value="Vitamin K-dependent protein S"/>
    <property type="match status" value="1"/>
</dbReference>
<dbReference type="PROSITE" id="PS51233">
    <property type="entry name" value="VWFD"/>
    <property type="match status" value="1"/>
</dbReference>